<dbReference type="EMBL" id="JBEUSY010000486">
    <property type="protein sequence ID" value="KAL1229618.1"/>
    <property type="molecule type" value="Genomic_DNA"/>
</dbReference>
<organism evidence="1 2">
    <name type="scientific">Trichinella spiralis</name>
    <name type="common">Trichina worm</name>
    <dbReference type="NCBI Taxonomy" id="6334"/>
    <lineage>
        <taxon>Eukaryota</taxon>
        <taxon>Metazoa</taxon>
        <taxon>Ecdysozoa</taxon>
        <taxon>Nematoda</taxon>
        <taxon>Enoplea</taxon>
        <taxon>Dorylaimia</taxon>
        <taxon>Trichinellida</taxon>
        <taxon>Trichinellidae</taxon>
        <taxon>Trichinella</taxon>
    </lineage>
</organism>
<gene>
    <name evidence="1" type="ORF">TSPI_10859</name>
</gene>
<keyword evidence="2" id="KW-1185">Reference proteome</keyword>
<evidence type="ECO:0000313" key="2">
    <source>
        <dbReference type="Proteomes" id="UP001558632"/>
    </source>
</evidence>
<dbReference type="Proteomes" id="UP001558632">
    <property type="component" value="Unassembled WGS sequence"/>
</dbReference>
<comment type="caution">
    <text evidence="1">The sequence shown here is derived from an EMBL/GenBank/DDBJ whole genome shotgun (WGS) entry which is preliminary data.</text>
</comment>
<protein>
    <submittedName>
        <fullName evidence="1">Small ribosomal subunit protein bS16c</fullName>
    </submittedName>
</protein>
<proteinExistence type="predicted"/>
<reference evidence="1 2" key="1">
    <citation type="submission" date="2024-07" db="EMBL/GenBank/DDBJ databases">
        <title>Enhanced genomic and transcriptomic resources for Trichinella pseudospiralis and T. spiralis underpin the discovery of pronounced molecular differences between stages and species.</title>
        <authorList>
            <person name="Pasi K.K."/>
            <person name="La Rosa G."/>
            <person name="Gomez-Morales M.A."/>
            <person name="Tosini F."/>
            <person name="Sumanam S."/>
            <person name="Young N.D."/>
            <person name="Chang B.C."/>
            <person name="Robin G.B."/>
        </authorList>
    </citation>
    <scope>NUCLEOTIDE SEQUENCE [LARGE SCALE GENOMIC DNA]</scope>
    <source>
        <strain evidence="1">ISS534</strain>
    </source>
</reference>
<name>A0ABR3K5P6_TRISP</name>
<evidence type="ECO:0000313" key="1">
    <source>
        <dbReference type="EMBL" id="KAL1229618.1"/>
    </source>
</evidence>
<accession>A0ABR3K5P6</accession>
<sequence length="71" mass="8015">MTYTSNSLGHCDDGSAERVAKSPRFVRAIEETSFYFPSTNNTTLTPMPARAKLSQDRLVEQLPHFCNSDLY</sequence>